<dbReference type="AlphaFoldDB" id="A0A4R1CI18"/>
<feature type="region of interest" description="Disordered" evidence="1">
    <location>
        <begin position="14"/>
        <end position="34"/>
    </location>
</feature>
<dbReference type="EMBL" id="SJZJ01000002">
    <property type="protein sequence ID" value="TCJ30849.1"/>
    <property type="molecule type" value="Genomic_DNA"/>
</dbReference>
<evidence type="ECO:0000313" key="4">
    <source>
        <dbReference type="Proteomes" id="UP000295453"/>
    </source>
</evidence>
<feature type="transmembrane region" description="Helical" evidence="2">
    <location>
        <begin position="39"/>
        <end position="61"/>
    </location>
</feature>
<dbReference type="OrthoDB" id="3779542at2"/>
<reference evidence="3 4" key="1">
    <citation type="submission" date="2019-03" db="EMBL/GenBank/DDBJ databases">
        <authorList>
            <person name="Kim M.K.M."/>
        </authorList>
    </citation>
    <scope>NUCLEOTIDE SEQUENCE [LARGE SCALE GENOMIC DNA]</scope>
    <source>
        <strain evidence="3 4">18JY15-6</strain>
    </source>
</reference>
<keyword evidence="2" id="KW-0812">Transmembrane</keyword>
<name>A0A4R1CI18_9ACTN</name>
<organism evidence="3 4">
    <name type="scientific">Nocardioides jejuensis</name>
    <dbReference type="NCBI Taxonomy" id="2502782"/>
    <lineage>
        <taxon>Bacteria</taxon>
        <taxon>Bacillati</taxon>
        <taxon>Actinomycetota</taxon>
        <taxon>Actinomycetes</taxon>
        <taxon>Propionibacteriales</taxon>
        <taxon>Nocardioidaceae</taxon>
        <taxon>Nocardioides</taxon>
    </lineage>
</organism>
<comment type="caution">
    <text evidence="3">The sequence shown here is derived from an EMBL/GenBank/DDBJ whole genome shotgun (WGS) entry which is preliminary data.</text>
</comment>
<dbReference type="SUPFAM" id="SSF82171">
    <property type="entry name" value="DPP6 N-terminal domain-like"/>
    <property type="match status" value="1"/>
</dbReference>
<keyword evidence="4" id="KW-1185">Reference proteome</keyword>
<protein>
    <submittedName>
        <fullName evidence="3">Uncharacterized protein</fullName>
    </submittedName>
</protein>
<dbReference type="Proteomes" id="UP000295453">
    <property type="component" value="Unassembled WGS sequence"/>
</dbReference>
<keyword evidence="2" id="KW-1133">Transmembrane helix</keyword>
<sequence length="460" mass="47756">MSTELHEQLRDLAAEAPAPTAGGADGLWRAGKQRQRRRTAAGAVAAFAVVAAGVGGVGAMLPRDADRYVPPAATNGAGALPDELHVPPRWTEPNEKAPVGPMAALLTAGTGWSGSTHYVGVSATTGEYRTIDLPDGVAPESGPLDPDSVLSPSGRYIAYWLADNKAGARDVDVPGPPLTGIAVYDTTTGKVTRHEITSPHGLSAWDLVWVDDARLYLQAGEIQGAAGTDKASSSRTSGAGWIWDVEDATSGWSAFAAPRVGKVASVIASDGHGRLVVDLNGRGKKHLLVDLTGTPRSTPIAVGFGPYDATSSPMRASRDGSVALAASDDQGARLVVSRPDGRHRSWPKVRAYSLFGWAGGTQVVAGVSPDGSADFRATIVSVDTTTGETKPLIALPHAQLNTPDLATDLLSAAPVHRPDPRTTLNTLWVSPVLVGLVLAGLVPLLAVLGLGVLRRRRVRG</sequence>
<dbReference type="RefSeq" id="WP_131581486.1">
    <property type="nucleotide sequence ID" value="NZ_SJZJ01000002.1"/>
</dbReference>
<proteinExistence type="predicted"/>
<evidence type="ECO:0000313" key="3">
    <source>
        <dbReference type="EMBL" id="TCJ30849.1"/>
    </source>
</evidence>
<feature type="transmembrane region" description="Helical" evidence="2">
    <location>
        <begin position="427"/>
        <end position="453"/>
    </location>
</feature>
<keyword evidence="2" id="KW-0472">Membrane</keyword>
<accession>A0A4R1CI18</accession>
<gene>
    <name evidence="3" type="ORF">EPD65_02085</name>
</gene>
<evidence type="ECO:0000256" key="1">
    <source>
        <dbReference type="SAM" id="MobiDB-lite"/>
    </source>
</evidence>
<evidence type="ECO:0000256" key="2">
    <source>
        <dbReference type="SAM" id="Phobius"/>
    </source>
</evidence>